<dbReference type="EMBL" id="JADKGK010000005">
    <property type="protein sequence ID" value="MBL0002826.1"/>
    <property type="molecule type" value="Genomic_DNA"/>
</dbReference>
<evidence type="ECO:0000313" key="2">
    <source>
        <dbReference type="EMBL" id="MBL0002826.1"/>
    </source>
</evidence>
<dbReference type="AlphaFoldDB" id="A0A9D7T5F9"/>
<dbReference type="InterPro" id="IPR024047">
    <property type="entry name" value="MM3350-like_sf"/>
</dbReference>
<sequence>MRTTRLRVTMREVEPPVVRVLDIPGGATLPEVHDLLQAGIGWTDSHLHMFEADSARYGIPDPDFADDDPDQRDERSATLRDLPPAFVYHYDFGDGWEHDIEALGAGGPEPGCIEGHGACPPEDCGGPGGYAEFRTAIADPAHPDHEHLRAWAGPWSDTFDLEATNALVHATAGSVPASVRMVLNLLGGGVLTPGGRLPRAWSCDRPG</sequence>
<feature type="domain" description="Plasmid pRiA4b Orf3-like" evidence="1">
    <location>
        <begin position="4"/>
        <end position="164"/>
    </location>
</feature>
<gene>
    <name evidence="2" type="ORF">IPP00_02080</name>
</gene>
<dbReference type="Proteomes" id="UP000886632">
    <property type="component" value="Unassembled WGS sequence"/>
</dbReference>
<dbReference type="Pfam" id="PF07929">
    <property type="entry name" value="PRiA4_ORF3"/>
    <property type="match status" value="1"/>
</dbReference>
<comment type="caution">
    <text evidence="2">The sequence shown here is derived from an EMBL/GenBank/DDBJ whole genome shotgun (WGS) entry which is preliminary data.</text>
</comment>
<evidence type="ECO:0000259" key="1">
    <source>
        <dbReference type="Pfam" id="PF07929"/>
    </source>
</evidence>
<protein>
    <submittedName>
        <fullName evidence="2">Plasmid pRiA4b ORF-3 family protein</fullName>
    </submittedName>
</protein>
<dbReference type="SUPFAM" id="SSF159941">
    <property type="entry name" value="MM3350-like"/>
    <property type="match status" value="1"/>
</dbReference>
<dbReference type="InterPro" id="IPR012912">
    <property type="entry name" value="Plasmid_pRiA4b_Orf3-like"/>
</dbReference>
<reference evidence="2" key="1">
    <citation type="submission" date="2020-10" db="EMBL/GenBank/DDBJ databases">
        <title>Connecting structure to function with the recovery of over 1000 high-quality activated sludge metagenome-assembled genomes encoding full-length rRNA genes using long-read sequencing.</title>
        <authorList>
            <person name="Singleton C.M."/>
            <person name="Petriglieri F."/>
            <person name="Kristensen J.M."/>
            <person name="Kirkegaard R.H."/>
            <person name="Michaelsen T.Y."/>
            <person name="Andersen M.H."/>
            <person name="Karst S.M."/>
            <person name="Dueholm M.S."/>
            <person name="Nielsen P.H."/>
            <person name="Albertsen M."/>
        </authorList>
    </citation>
    <scope>NUCLEOTIDE SEQUENCE</scope>
    <source>
        <strain evidence="2">Ribe_18-Q3-R11-54_MAXAC.001</strain>
    </source>
</reference>
<dbReference type="Gene3D" id="3.10.290.30">
    <property type="entry name" value="MM3350-like"/>
    <property type="match status" value="1"/>
</dbReference>
<evidence type="ECO:0000313" key="3">
    <source>
        <dbReference type="Proteomes" id="UP000886632"/>
    </source>
</evidence>
<proteinExistence type="predicted"/>
<dbReference type="PANTHER" id="PTHR41878">
    <property type="entry name" value="LEXA REPRESSOR-RELATED"/>
    <property type="match status" value="1"/>
</dbReference>
<accession>A0A9D7T5F9</accession>
<organism evidence="2 3">
    <name type="scientific">Candidatus Phosphoribacter hodrii</name>
    <dbReference type="NCBI Taxonomy" id="2953743"/>
    <lineage>
        <taxon>Bacteria</taxon>
        <taxon>Bacillati</taxon>
        <taxon>Actinomycetota</taxon>
        <taxon>Actinomycetes</taxon>
        <taxon>Micrococcales</taxon>
        <taxon>Dermatophilaceae</taxon>
        <taxon>Candidatus Phosphoribacter</taxon>
    </lineage>
</organism>
<dbReference type="PANTHER" id="PTHR41878:SF1">
    <property type="entry name" value="TNPR PROTEIN"/>
    <property type="match status" value="1"/>
</dbReference>
<name>A0A9D7T5F9_9MICO</name>